<reference evidence="2 3" key="1">
    <citation type="submission" date="2018-05" db="EMBL/GenBank/DDBJ databases">
        <title>Nocardioides silvaticus genome.</title>
        <authorList>
            <person name="Li C."/>
            <person name="Wang G."/>
        </authorList>
    </citation>
    <scope>NUCLEOTIDE SEQUENCE [LARGE SCALE GENOMIC DNA]</scope>
    <source>
        <strain evidence="2 3">CCTCC AB 2018079</strain>
    </source>
</reference>
<keyword evidence="1" id="KW-1133">Transmembrane helix</keyword>
<keyword evidence="3" id="KW-1185">Reference proteome</keyword>
<evidence type="ECO:0000313" key="2">
    <source>
        <dbReference type="EMBL" id="PWN02623.1"/>
    </source>
</evidence>
<feature type="transmembrane region" description="Helical" evidence="1">
    <location>
        <begin position="106"/>
        <end position="128"/>
    </location>
</feature>
<dbReference type="EMBL" id="QGDD01000005">
    <property type="protein sequence ID" value="PWN02623.1"/>
    <property type="molecule type" value="Genomic_DNA"/>
</dbReference>
<protein>
    <submittedName>
        <fullName evidence="2">Uncharacterized protein</fullName>
    </submittedName>
</protein>
<dbReference type="Proteomes" id="UP000245507">
    <property type="component" value="Unassembled WGS sequence"/>
</dbReference>
<feature type="transmembrane region" description="Helical" evidence="1">
    <location>
        <begin position="47"/>
        <end position="70"/>
    </location>
</feature>
<evidence type="ECO:0000256" key="1">
    <source>
        <dbReference type="SAM" id="Phobius"/>
    </source>
</evidence>
<keyword evidence="1" id="KW-0812">Transmembrane</keyword>
<keyword evidence="1" id="KW-0472">Membrane</keyword>
<name>A0A316TDU1_9ACTN</name>
<comment type="caution">
    <text evidence="2">The sequence shown here is derived from an EMBL/GenBank/DDBJ whole genome shotgun (WGS) entry which is preliminary data.</text>
</comment>
<feature type="transmembrane region" description="Helical" evidence="1">
    <location>
        <begin position="19"/>
        <end position="41"/>
    </location>
</feature>
<feature type="transmembrane region" description="Helical" evidence="1">
    <location>
        <begin position="82"/>
        <end position="100"/>
    </location>
</feature>
<proteinExistence type="predicted"/>
<gene>
    <name evidence="2" type="ORF">DJ010_13040</name>
</gene>
<sequence length="135" mass="13629">MVTGNDPTPREDGPVEPTLVTAGVLLAFGLPATAAAAAFAFGSLEDIGRGFLVALGVWAAGIGVAFLQPLRTAPSDEVMPPALRWGLVALAVAAVSAVVASSAPVLPWSLVLVVGPAFAWITGSLWVIGRQGRTG</sequence>
<organism evidence="2 3">
    <name type="scientific">Nocardioides silvaticus</name>
    <dbReference type="NCBI Taxonomy" id="2201891"/>
    <lineage>
        <taxon>Bacteria</taxon>
        <taxon>Bacillati</taxon>
        <taxon>Actinomycetota</taxon>
        <taxon>Actinomycetes</taxon>
        <taxon>Propionibacteriales</taxon>
        <taxon>Nocardioidaceae</taxon>
        <taxon>Nocardioides</taxon>
    </lineage>
</organism>
<dbReference type="AlphaFoldDB" id="A0A316TDU1"/>
<evidence type="ECO:0000313" key="3">
    <source>
        <dbReference type="Proteomes" id="UP000245507"/>
    </source>
</evidence>
<accession>A0A316TDU1</accession>